<name>A0A7W8FUB1_9BACL</name>
<proteinExistence type="predicted"/>
<dbReference type="PANTHER" id="PTHR30037">
    <property type="entry name" value="DNA-3-METHYLADENINE GLYCOSYLASE 1"/>
    <property type="match status" value="1"/>
</dbReference>
<keyword evidence="1" id="KW-0862">Zinc</keyword>
<keyword evidence="1" id="KW-0479">Metal-binding</keyword>
<sequence length="187" mass="21665">MENQCKWPQGSDMMQAYHDEEWCRPSRDDRYIFELLSLEGAQAGLSWSIVLAKREGYKRAFRDFDLEYCANLTDEDLIYIKDNFDVIKHLAKLQSVRSNANAALKIQQEFGSLSNFLWQFTESKPIINSWERDDQIPAQSPLSVEISKALKKRGFKFIGPVTAYSFLQAIGMVDDHIRTCRFHTGNL</sequence>
<dbReference type="Proteomes" id="UP000525923">
    <property type="component" value="Unassembled WGS sequence"/>
</dbReference>
<evidence type="ECO:0000313" key="3">
    <source>
        <dbReference type="Proteomes" id="UP000525923"/>
    </source>
</evidence>
<feature type="binding site" evidence="1">
    <location>
        <position position="18"/>
    </location>
    <ligand>
        <name>Zn(2+)</name>
        <dbReference type="ChEBI" id="CHEBI:29105"/>
    </ligand>
</feature>
<evidence type="ECO:0000313" key="2">
    <source>
        <dbReference type="EMBL" id="MBB5180941.1"/>
    </source>
</evidence>
<dbReference type="EMBL" id="JACHHE010000006">
    <property type="protein sequence ID" value="MBB5180941.1"/>
    <property type="molecule type" value="Genomic_DNA"/>
</dbReference>
<dbReference type="RefSeq" id="WP_135501168.1">
    <property type="nucleotide sequence ID" value="NZ_JACHHE010000006.1"/>
</dbReference>
<dbReference type="EC" id="3.2.2.20" evidence="2"/>
<dbReference type="GO" id="GO:0046872">
    <property type="term" value="F:metal ion binding"/>
    <property type="evidence" value="ECO:0007669"/>
    <property type="project" value="UniProtKB-KW"/>
</dbReference>
<dbReference type="GO" id="GO:0006284">
    <property type="term" value="P:base-excision repair"/>
    <property type="evidence" value="ECO:0007669"/>
    <property type="project" value="InterPro"/>
</dbReference>
<dbReference type="InterPro" id="IPR052891">
    <property type="entry name" value="DNA-3mA_glycosylase"/>
</dbReference>
<dbReference type="Gene3D" id="1.10.340.30">
    <property type="entry name" value="Hypothetical protein, domain 2"/>
    <property type="match status" value="1"/>
</dbReference>
<comment type="caution">
    <text evidence="2">The sequence shown here is derived from an EMBL/GenBank/DDBJ whole genome shotgun (WGS) entry which is preliminary data.</text>
</comment>
<evidence type="ECO:0000256" key="1">
    <source>
        <dbReference type="PIRSR" id="PIRSR605019-1"/>
    </source>
</evidence>
<protein>
    <submittedName>
        <fullName evidence="2">DNA-3-methyladenine glycosylase I</fullName>
        <ecNumber evidence="2">3.2.2.20</ecNumber>
    </submittedName>
</protein>
<feature type="binding site" evidence="1">
    <location>
        <position position="5"/>
    </location>
    <ligand>
        <name>Zn(2+)</name>
        <dbReference type="ChEBI" id="CHEBI:29105"/>
    </ligand>
</feature>
<dbReference type="PANTHER" id="PTHR30037:SF4">
    <property type="entry name" value="DNA-3-METHYLADENINE GLYCOSYLASE I"/>
    <property type="match status" value="1"/>
</dbReference>
<dbReference type="GO" id="GO:0008725">
    <property type="term" value="F:DNA-3-methyladenine glycosylase activity"/>
    <property type="evidence" value="ECO:0007669"/>
    <property type="project" value="UniProtKB-EC"/>
</dbReference>
<gene>
    <name evidence="2" type="ORF">HNQ44_002386</name>
</gene>
<organism evidence="2 3">
    <name type="scientific">Planococcus koreensis</name>
    <dbReference type="NCBI Taxonomy" id="112331"/>
    <lineage>
        <taxon>Bacteria</taxon>
        <taxon>Bacillati</taxon>
        <taxon>Bacillota</taxon>
        <taxon>Bacilli</taxon>
        <taxon>Bacillales</taxon>
        <taxon>Caryophanaceae</taxon>
        <taxon>Planococcus</taxon>
    </lineage>
</organism>
<dbReference type="OrthoDB" id="9807664at2"/>
<dbReference type="InterPro" id="IPR005019">
    <property type="entry name" value="Adenine_glyco"/>
</dbReference>
<dbReference type="Pfam" id="PF03352">
    <property type="entry name" value="Adenine_glyco"/>
    <property type="match status" value="1"/>
</dbReference>
<keyword evidence="3" id="KW-1185">Reference proteome</keyword>
<keyword evidence="2" id="KW-0378">Hydrolase</keyword>
<keyword evidence="2" id="KW-0326">Glycosidase</keyword>
<feature type="binding site" evidence="1">
    <location>
        <position position="180"/>
    </location>
    <ligand>
        <name>Zn(2+)</name>
        <dbReference type="ChEBI" id="CHEBI:29105"/>
    </ligand>
</feature>
<dbReference type="SUPFAM" id="SSF48150">
    <property type="entry name" value="DNA-glycosylase"/>
    <property type="match status" value="1"/>
</dbReference>
<reference evidence="2 3" key="1">
    <citation type="submission" date="2020-08" db="EMBL/GenBank/DDBJ databases">
        <title>Genomic Encyclopedia of Type Strains, Phase IV (KMG-IV): sequencing the most valuable type-strain genomes for metagenomic binning, comparative biology and taxonomic classification.</title>
        <authorList>
            <person name="Goeker M."/>
        </authorList>
    </citation>
    <scope>NUCLEOTIDE SEQUENCE [LARGE SCALE GENOMIC DNA]</scope>
    <source>
        <strain evidence="2 3">DSM 15895</strain>
    </source>
</reference>
<feature type="binding site" evidence="1">
    <location>
        <position position="176"/>
    </location>
    <ligand>
        <name>Zn(2+)</name>
        <dbReference type="ChEBI" id="CHEBI:29105"/>
    </ligand>
</feature>
<dbReference type="InterPro" id="IPR011257">
    <property type="entry name" value="DNA_glycosylase"/>
</dbReference>
<accession>A0A7W8FUB1</accession>
<dbReference type="AlphaFoldDB" id="A0A7W8FUB1"/>